<evidence type="ECO:0000313" key="3">
    <source>
        <dbReference type="Proteomes" id="UP001374535"/>
    </source>
</evidence>
<protein>
    <submittedName>
        <fullName evidence="1">Uncharacterized protein</fullName>
    </submittedName>
</protein>
<reference evidence="1 3" key="1">
    <citation type="journal article" date="2023" name="Life. Sci Alliance">
        <title>Evolutionary insights into 3D genome organization and epigenetic landscape of Vigna mungo.</title>
        <authorList>
            <person name="Junaid A."/>
            <person name="Singh B."/>
            <person name="Bhatia S."/>
        </authorList>
    </citation>
    <scope>NUCLEOTIDE SEQUENCE [LARGE SCALE GENOMIC DNA]</scope>
    <source>
        <strain evidence="1">Urdbean</strain>
    </source>
</reference>
<dbReference type="EMBL" id="CP144691">
    <property type="protein sequence ID" value="WVY93935.1"/>
    <property type="molecule type" value="Genomic_DNA"/>
</dbReference>
<accession>A0AAQ3MN19</accession>
<evidence type="ECO:0000313" key="2">
    <source>
        <dbReference type="EMBL" id="WVY95303.1"/>
    </source>
</evidence>
<dbReference type="EMBL" id="CP144691">
    <property type="protein sequence ID" value="WVY95303.1"/>
    <property type="molecule type" value="Genomic_DNA"/>
</dbReference>
<sequence length="118" mass="13446">MILLNVPQSFLHFFLMAIQIKSPQAWHIIRNRKGINVVEQIKDGINMFYFFKAGPSILSTISKIPYIKSNFSDKVATIMPCSTPNIDKARNTIMHHFALVVDVKHKVVSLFSSFVVKP</sequence>
<dbReference type="Proteomes" id="UP001374535">
    <property type="component" value="Chromosome 10"/>
</dbReference>
<gene>
    <name evidence="1" type="ORF">V8G54_033023</name>
    <name evidence="2" type="ORF">V8G54_034391</name>
</gene>
<name>A0AAQ3MN19_VIGMU</name>
<proteinExistence type="predicted"/>
<organism evidence="1 3">
    <name type="scientific">Vigna mungo</name>
    <name type="common">Black gram</name>
    <name type="synonym">Phaseolus mungo</name>
    <dbReference type="NCBI Taxonomy" id="3915"/>
    <lineage>
        <taxon>Eukaryota</taxon>
        <taxon>Viridiplantae</taxon>
        <taxon>Streptophyta</taxon>
        <taxon>Embryophyta</taxon>
        <taxon>Tracheophyta</taxon>
        <taxon>Spermatophyta</taxon>
        <taxon>Magnoliopsida</taxon>
        <taxon>eudicotyledons</taxon>
        <taxon>Gunneridae</taxon>
        <taxon>Pentapetalae</taxon>
        <taxon>rosids</taxon>
        <taxon>fabids</taxon>
        <taxon>Fabales</taxon>
        <taxon>Fabaceae</taxon>
        <taxon>Papilionoideae</taxon>
        <taxon>50 kb inversion clade</taxon>
        <taxon>NPAAA clade</taxon>
        <taxon>indigoferoid/millettioid clade</taxon>
        <taxon>Phaseoleae</taxon>
        <taxon>Vigna</taxon>
    </lineage>
</organism>
<evidence type="ECO:0000313" key="1">
    <source>
        <dbReference type="EMBL" id="WVY93935.1"/>
    </source>
</evidence>
<reference evidence="1" key="2">
    <citation type="submission" date="2024-01" db="EMBL/GenBank/DDBJ databases">
        <authorList>
            <person name="Junaid A."/>
            <person name="Bhatia S."/>
        </authorList>
    </citation>
    <scope>NUCLEOTIDE SEQUENCE</scope>
    <source>
        <strain evidence="1">Urdbean</strain>
        <tissue evidence="1">Leaf</tissue>
    </source>
</reference>
<keyword evidence="3" id="KW-1185">Reference proteome</keyword>
<dbReference type="AlphaFoldDB" id="A0AAQ3MN19"/>